<dbReference type="Gene3D" id="3.40.50.1700">
    <property type="entry name" value="Glycoside hydrolase family 3 C-terminal domain"/>
    <property type="match status" value="1"/>
</dbReference>
<accession>A0A2T3N9T3</accession>
<dbReference type="GO" id="GO:0008422">
    <property type="term" value="F:beta-glucosidase activity"/>
    <property type="evidence" value="ECO:0007669"/>
    <property type="project" value="TreeGrafter"/>
</dbReference>
<dbReference type="GO" id="GO:0009251">
    <property type="term" value="P:glucan catabolic process"/>
    <property type="evidence" value="ECO:0007669"/>
    <property type="project" value="TreeGrafter"/>
</dbReference>
<dbReference type="PANTHER" id="PTHR42715">
    <property type="entry name" value="BETA-GLUCOSIDASE"/>
    <property type="match status" value="1"/>
</dbReference>
<keyword evidence="2 7" id="KW-0378">Hydrolase</keyword>
<comment type="similarity">
    <text evidence="1">Belongs to the glycosyl hydrolase 3 family.</text>
</comment>
<reference evidence="7 8" key="1">
    <citation type="submission" date="2018-03" db="EMBL/GenBank/DDBJ databases">
        <title>Whole genome sequencing of Histamine producing bacteria.</title>
        <authorList>
            <person name="Butler K."/>
        </authorList>
    </citation>
    <scope>NUCLEOTIDE SEQUENCE [LARGE SCALE GENOMIC DNA]</scope>
    <source>
        <strain evidence="7 8">DSM 19138</strain>
    </source>
</reference>
<dbReference type="InterPro" id="IPR026891">
    <property type="entry name" value="Fn3-like"/>
</dbReference>
<name>A0A2T3N9T3_9GAMM</name>
<evidence type="ECO:0000313" key="7">
    <source>
        <dbReference type="EMBL" id="PSW10277.1"/>
    </source>
</evidence>
<dbReference type="InterPro" id="IPR001764">
    <property type="entry name" value="Glyco_hydro_3_N"/>
</dbReference>
<dbReference type="InterPro" id="IPR002772">
    <property type="entry name" value="Glyco_hydro_3_C"/>
</dbReference>
<dbReference type="RefSeq" id="WP_107299693.1">
    <property type="nucleotide sequence ID" value="NZ_PYMB01000011.1"/>
</dbReference>
<dbReference type="Proteomes" id="UP000241346">
    <property type="component" value="Unassembled WGS sequence"/>
</dbReference>
<dbReference type="InterPro" id="IPR036962">
    <property type="entry name" value="Glyco_hydro_3_N_sf"/>
</dbReference>
<dbReference type="Pfam" id="PF00933">
    <property type="entry name" value="Glyco_hydro_3"/>
    <property type="match status" value="1"/>
</dbReference>
<dbReference type="InterPro" id="IPR036881">
    <property type="entry name" value="Glyco_hydro_3_C_sf"/>
</dbReference>
<dbReference type="SUPFAM" id="SSF51445">
    <property type="entry name" value="(Trans)glycosidases"/>
    <property type="match status" value="1"/>
</dbReference>
<dbReference type="PANTHER" id="PTHR42715:SF3">
    <property type="entry name" value="BETA-GLUCOSIDASE B-RELATED"/>
    <property type="match status" value="1"/>
</dbReference>
<proteinExistence type="inferred from homology"/>
<dbReference type="InterPro" id="IPR017853">
    <property type="entry name" value="GH"/>
</dbReference>
<evidence type="ECO:0000256" key="2">
    <source>
        <dbReference type="ARBA" id="ARBA00022801"/>
    </source>
</evidence>
<dbReference type="Pfam" id="PF01915">
    <property type="entry name" value="Glyco_hydro_3_C"/>
    <property type="match status" value="1"/>
</dbReference>
<comment type="caution">
    <text evidence="7">The sequence shown here is derived from an EMBL/GenBank/DDBJ whole genome shotgun (WGS) entry which is preliminary data.</text>
</comment>
<dbReference type="PRINTS" id="PR00133">
    <property type="entry name" value="GLHYDRLASE3"/>
</dbReference>
<dbReference type="Gene3D" id="3.20.20.300">
    <property type="entry name" value="Glycoside hydrolase, family 3, N-terminal domain"/>
    <property type="match status" value="1"/>
</dbReference>
<organism evidence="7 8">
    <name type="scientific">Photobacterium rosenbergii</name>
    <dbReference type="NCBI Taxonomy" id="294936"/>
    <lineage>
        <taxon>Bacteria</taxon>
        <taxon>Pseudomonadati</taxon>
        <taxon>Pseudomonadota</taxon>
        <taxon>Gammaproteobacteria</taxon>
        <taxon>Vibrionales</taxon>
        <taxon>Vibrionaceae</taxon>
        <taxon>Photobacterium</taxon>
    </lineage>
</organism>
<dbReference type="SUPFAM" id="SSF52279">
    <property type="entry name" value="Beta-D-glucan exohydrolase, C-terminal domain"/>
    <property type="match status" value="1"/>
</dbReference>
<evidence type="ECO:0000313" key="8">
    <source>
        <dbReference type="Proteomes" id="UP000241346"/>
    </source>
</evidence>
<evidence type="ECO:0000256" key="4">
    <source>
        <dbReference type="ARBA" id="ARBA00032194"/>
    </source>
</evidence>
<dbReference type="Gene3D" id="2.60.40.10">
    <property type="entry name" value="Immunoglobulins"/>
    <property type="match status" value="1"/>
</dbReference>
<gene>
    <name evidence="7" type="ORF">C9J01_18880</name>
</gene>
<protein>
    <recommendedName>
        <fullName evidence="5">Beta-D-glucoside glucohydrolase</fullName>
    </recommendedName>
    <alternativeName>
        <fullName evidence="3">Cellobiase</fullName>
    </alternativeName>
    <alternativeName>
        <fullName evidence="4">Gentiobiase</fullName>
    </alternativeName>
</protein>
<dbReference type="InterPro" id="IPR013783">
    <property type="entry name" value="Ig-like_fold"/>
</dbReference>
<dbReference type="AlphaFoldDB" id="A0A2T3N9T3"/>
<dbReference type="InterPro" id="IPR050288">
    <property type="entry name" value="Cellulose_deg_GH3"/>
</dbReference>
<dbReference type="FunFam" id="2.60.40.10:FF:000495">
    <property type="entry name" value="Periplasmic beta-glucosidase"/>
    <property type="match status" value="1"/>
</dbReference>
<dbReference type="OrthoDB" id="9781691at2"/>
<evidence type="ECO:0000256" key="3">
    <source>
        <dbReference type="ARBA" id="ARBA00031448"/>
    </source>
</evidence>
<evidence type="ECO:0000256" key="1">
    <source>
        <dbReference type="ARBA" id="ARBA00005336"/>
    </source>
</evidence>
<evidence type="ECO:0000256" key="5">
    <source>
        <dbReference type="ARBA" id="ARBA00032594"/>
    </source>
</evidence>
<feature type="domain" description="Fibronectin type III-like" evidence="6">
    <location>
        <begin position="640"/>
        <end position="710"/>
    </location>
</feature>
<dbReference type="SMART" id="SM01217">
    <property type="entry name" value="Fn3_like"/>
    <property type="match status" value="1"/>
</dbReference>
<dbReference type="EMBL" id="PYMB01000011">
    <property type="protein sequence ID" value="PSW10277.1"/>
    <property type="molecule type" value="Genomic_DNA"/>
</dbReference>
<dbReference type="Pfam" id="PF14310">
    <property type="entry name" value="Fn3-like"/>
    <property type="match status" value="1"/>
</dbReference>
<evidence type="ECO:0000259" key="6">
    <source>
        <dbReference type="SMART" id="SM01217"/>
    </source>
</evidence>
<sequence>MFYNKIGADQGHYESLANKLVQQMTLEEKCLLLSGDWDVFGNTKLGNPYNPKPIETFGCDRLGIPPLGFSDGPRGVVMDGGTCFPVSMARGASFDRELEAEIGNAIGKEVRAYKKGNYFAGICINLLRHPAWGRAQETYGEDPYHVGEFGLQLTEEVQKHGVMACIKHYAMNNIENSRFKVDIQVDDRSLHEIYLPHFKKAVVDGGAASLMGAYNKFRGSHVCESKELNTTILRDMWGFEGFISTDFFFGARDTKKAIESGMDVEMPMPIHYHKVLKEKVESGEIDVSYVDLSCERVIRTVMSFTDKEDQMNYGPHLLNNPDHIALSQRAAEESMALIKNEGNVLPLRKNIKKLLVVGNFALTANTGDRGSSQIGNGRTSAPLQALKDYFGDTVEIIHCSDTEVTKAKQYANKVDAVLIFAGCDHTDEGEYLVPDKDVALGPLMRKGFENKGMPYKAKFLEWSGNKASKHIAASNEEGKGVGGDRAQLGVRTSQSKMIREIGRINPNTVVNIVSGSMIMTADWDDQVPAILMNWYAGEKGGKALTRILFGDVNPSGKLPFTVPYSENHLPHFEANCESFTYDYYHGYYLLDKKGIKPMYPFGHGLSYTSFELSEPQYELYDDRIRVTTKVSNTGNIDGKEVVQVYVGYARSSVERHKKELKGFEKVFVKAGETQTVAVDVMLKELEYFSPERQEFVFEDMDYELYVGNSSNADSLIMIDAAVGSCDKKSA</sequence>